<name>A0A1U7LWH0_NEOID</name>
<comment type="caution">
    <text evidence="1">The sequence shown here is derived from an EMBL/GenBank/DDBJ whole genome shotgun (WGS) entry which is preliminary data.</text>
</comment>
<organism evidence="1 2">
    <name type="scientific">Neolecta irregularis (strain DAH-3)</name>
    <dbReference type="NCBI Taxonomy" id="1198029"/>
    <lineage>
        <taxon>Eukaryota</taxon>
        <taxon>Fungi</taxon>
        <taxon>Dikarya</taxon>
        <taxon>Ascomycota</taxon>
        <taxon>Taphrinomycotina</taxon>
        <taxon>Neolectales</taxon>
        <taxon>Neolectaceae</taxon>
        <taxon>Neolecta</taxon>
    </lineage>
</organism>
<dbReference type="Proteomes" id="UP000186594">
    <property type="component" value="Unassembled WGS sequence"/>
</dbReference>
<sequence>MEMAIFMRHTKLGDTEILEDGLQHMTAYSIMSSSMDQTQGILSPIHPPLKDLLNRMISLEEEMDQNAVKAGPITIVPGRDGS</sequence>
<keyword evidence="2" id="KW-1185">Reference proteome</keyword>
<dbReference type="AlphaFoldDB" id="A0A1U7LWH0"/>
<accession>A0A1U7LWH0</accession>
<gene>
    <name evidence="1" type="ORF">NEOLI_000698</name>
</gene>
<dbReference type="EMBL" id="LXFE01000138">
    <property type="protein sequence ID" value="OLL26892.1"/>
    <property type="molecule type" value="Genomic_DNA"/>
</dbReference>
<reference evidence="1 2" key="1">
    <citation type="submission" date="2016-04" db="EMBL/GenBank/DDBJ databases">
        <title>Evolutionary innovation and constraint leading to complex multicellularity in the Ascomycota.</title>
        <authorList>
            <person name="Cisse O."/>
            <person name="Nguyen A."/>
            <person name="Hewitt D.A."/>
            <person name="Jedd G."/>
            <person name="Stajich J.E."/>
        </authorList>
    </citation>
    <scope>NUCLEOTIDE SEQUENCE [LARGE SCALE GENOMIC DNA]</scope>
    <source>
        <strain evidence="1 2">DAH-3</strain>
    </source>
</reference>
<evidence type="ECO:0000313" key="2">
    <source>
        <dbReference type="Proteomes" id="UP000186594"/>
    </source>
</evidence>
<proteinExistence type="predicted"/>
<protein>
    <submittedName>
        <fullName evidence="1">Uncharacterized protein</fullName>
    </submittedName>
</protein>
<evidence type="ECO:0000313" key="1">
    <source>
        <dbReference type="EMBL" id="OLL26892.1"/>
    </source>
</evidence>